<keyword evidence="2" id="KW-1185">Reference proteome</keyword>
<gene>
    <name evidence="1" type="ORF">HDF13_001511</name>
</gene>
<evidence type="ECO:0000313" key="2">
    <source>
        <dbReference type="Proteomes" id="UP000569005"/>
    </source>
</evidence>
<evidence type="ECO:0000313" key="1">
    <source>
        <dbReference type="EMBL" id="MBB5339178.1"/>
    </source>
</evidence>
<dbReference type="EMBL" id="JACHEA010000001">
    <property type="protein sequence ID" value="MBB5339178.1"/>
    <property type="molecule type" value="Genomic_DNA"/>
</dbReference>
<reference evidence="1" key="1">
    <citation type="submission" date="2020-08" db="EMBL/GenBank/DDBJ databases">
        <title>Genomic Encyclopedia of Type Strains, Phase IV (KMG-V): Genome sequencing to study the core and pangenomes of soil and plant-associated prokaryotes.</title>
        <authorList>
            <person name="Whitman W."/>
        </authorList>
    </citation>
    <scope>NUCLEOTIDE SEQUENCE</scope>
    <source>
        <strain evidence="1">M8UP15</strain>
    </source>
</reference>
<protein>
    <submittedName>
        <fullName evidence="1">Uncharacterized protein YjlB</fullName>
    </submittedName>
</protein>
<comment type="caution">
    <text evidence="1">The sequence shown here is derived from an EMBL/GenBank/DDBJ whole genome shotgun (WGS) entry which is preliminary data.</text>
</comment>
<proteinExistence type="predicted"/>
<dbReference type="Proteomes" id="UP000569005">
    <property type="component" value="Unassembled WGS sequence"/>
</dbReference>
<sequence length="126" mass="13694">MERIFSANGWPPQWRNGVYSFHHYHSTAHEVLGFAAGHADLVLGGEGNDPLTVHAGDVLVLPTGTGHCRISASDDFLVVGAYPENEHWDICRTAAGPETLASMRKVRFPHSDPLTGPSGALPRLWI</sequence>
<accession>A0ACC5NXA8</accession>
<name>A0ACC5NXA8_9BACT</name>
<organism evidence="1 2">
    <name type="scientific">Tunturiibacter gelidiferens</name>
    <dbReference type="NCBI Taxonomy" id="3069689"/>
    <lineage>
        <taxon>Bacteria</taxon>
        <taxon>Pseudomonadati</taxon>
        <taxon>Acidobacteriota</taxon>
        <taxon>Terriglobia</taxon>
        <taxon>Terriglobales</taxon>
        <taxon>Acidobacteriaceae</taxon>
        <taxon>Tunturiibacter</taxon>
    </lineage>
</organism>